<reference evidence="5" key="1">
    <citation type="journal article" date="2020" name="Fungal Divers.">
        <title>Resolving the Mortierellaceae phylogeny through synthesis of multi-gene phylogenetics and phylogenomics.</title>
        <authorList>
            <person name="Vandepol N."/>
            <person name="Liber J."/>
            <person name="Desiro A."/>
            <person name="Na H."/>
            <person name="Kennedy M."/>
            <person name="Barry K."/>
            <person name="Grigoriev I.V."/>
            <person name="Miller A.N."/>
            <person name="O'Donnell K."/>
            <person name="Stajich J.E."/>
            <person name="Bonito G."/>
        </authorList>
    </citation>
    <scope>NUCLEOTIDE SEQUENCE</scope>
    <source>
        <strain evidence="5">KOD948</strain>
    </source>
</reference>
<dbReference type="SUPFAM" id="SSF46934">
    <property type="entry name" value="UBA-like"/>
    <property type="match status" value="1"/>
</dbReference>
<evidence type="ECO:0000256" key="2">
    <source>
        <dbReference type="SAM" id="MobiDB-lite"/>
    </source>
</evidence>
<keyword evidence="6" id="KW-1185">Reference proteome</keyword>
<proteinExistence type="predicted"/>
<dbReference type="Gene3D" id="1.10.8.10">
    <property type="entry name" value="DNA helicase RuvA subunit, C-terminal domain"/>
    <property type="match status" value="1"/>
</dbReference>
<feature type="domain" description="UBA" evidence="4">
    <location>
        <begin position="219"/>
        <end position="264"/>
    </location>
</feature>
<feature type="transmembrane region" description="Helical" evidence="3">
    <location>
        <begin position="93"/>
        <end position="116"/>
    </location>
</feature>
<organism evidence="5 6">
    <name type="scientific">Mortierella polycephala</name>
    <dbReference type="NCBI Taxonomy" id="41804"/>
    <lineage>
        <taxon>Eukaryota</taxon>
        <taxon>Fungi</taxon>
        <taxon>Fungi incertae sedis</taxon>
        <taxon>Mucoromycota</taxon>
        <taxon>Mortierellomycotina</taxon>
        <taxon>Mortierellomycetes</taxon>
        <taxon>Mortierellales</taxon>
        <taxon>Mortierellaceae</taxon>
        <taxon>Mortierella</taxon>
    </lineage>
</organism>
<evidence type="ECO:0000256" key="1">
    <source>
        <dbReference type="SAM" id="Coils"/>
    </source>
</evidence>
<evidence type="ECO:0000313" key="6">
    <source>
        <dbReference type="Proteomes" id="UP000726737"/>
    </source>
</evidence>
<dbReference type="EMBL" id="JAAAJA010000195">
    <property type="protein sequence ID" value="KAG0259144.1"/>
    <property type="molecule type" value="Genomic_DNA"/>
</dbReference>
<dbReference type="PROSITE" id="PS50030">
    <property type="entry name" value="UBA"/>
    <property type="match status" value="1"/>
</dbReference>
<dbReference type="OrthoDB" id="2445759at2759"/>
<dbReference type="AlphaFoldDB" id="A0A9P6U4E3"/>
<feature type="compositionally biased region" description="Basic and acidic residues" evidence="2">
    <location>
        <begin position="73"/>
        <end position="87"/>
    </location>
</feature>
<dbReference type="InterPro" id="IPR009060">
    <property type="entry name" value="UBA-like_sf"/>
</dbReference>
<protein>
    <recommendedName>
        <fullName evidence="4">UBA domain-containing protein</fullName>
    </recommendedName>
</protein>
<evidence type="ECO:0000256" key="3">
    <source>
        <dbReference type="SAM" id="Phobius"/>
    </source>
</evidence>
<dbReference type="SMART" id="SM00165">
    <property type="entry name" value="UBA"/>
    <property type="match status" value="1"/>
</dbReference>
<dbReference type="Proteomes" id="UP000726737">
    <property type="component" value="Unassembled WGS sequence"/>
</dbReference>
<feature type="region of interest" description="Disordered" evidence="2">
    <location>
        <begin position="1"/>
        <end position="88"/>
    </location>
</feature>
<name>A0A9P6U4E3_9FUNG</name>
<sequence length="267" mass="29877">MPGSFPQMTEVDKGWTWTEIPQGTAGEGAKSSSSRPRYGWVWTGGESGEEQNPGPAPLYTESDEEMPQAPNDAPHERAKTGERERHGRSFRRATPIPIMVLVISIITMAIIAGTLAHSRREQLQEQRQAISQHREAMTQYRETQEQNRRELEEHRKAQEQQRRGARIEELVDRTRGEPHNVNGGVIGAGSLAGIWPSGPVVNENGNNNNTATTTELNPPVDPNEFQEQVQMLVSMGFEDNNELRTIVRDFGGEVEAVVEFLVNSNRQ</sequence>
<gene>
    <name evidence="5" type="ORF">BG011_002804</name>
</gene>
<evidence type="ECO:0000259" key="4">
    <source>
        <dbReference type="PROSITE" id="PS50030"/>
    </source>
</evidence>
<feature type="coiled-coil region" evidence="1">
    <location>
        <begin position="123"/>
        <end position="168"/>
    </location>
</feature>
<evidence type="ECO:0000313" key="5">
    <source>
        <dbReference type="EMBL" id="KAG0259144.1"/>
    </source>
</evidence>
<keyword evidence="3" id="KW-0812">Transmembrane</keyword>
<accession>A0A9P6U4E3</accession>
<dbReference type="InterPro" id="IPR015940">
    <property type="entry name" value="UBA"/>
</dbReference>
<comment type="caution">
    <text evidence="5">The sequence shown here is derived from an EMBL/GenBank/DDBJ whole genome shotgun (WGS) entry which is preliminary data.</text>
</comment>
<keyword evidence="3" id="KW-1133">Transmembrane helix</keyword>
<keyword evidence="1" id="KW-0175">Coiled coil</keyword>
<keyword evidence="3" id="KW-0472">Membrane</keyword>